<dbReference type="SUPFAM" id="SSF103506">
    <property type="entry name" value="Mitochondrial carrier"/>
    <property type="match status" value="1"/>
</dbReference>
<evidence type="ECO:0000313" key="13">
    <source>
        <dbReference type="Proteomes" id="UP001353858"/>
    </source>
</evidence>
<dbReference type="Gene3D" id="1.50.40.10">
    <property type="entry name" value="Mitochondrial carrier domain"/>
    <property type="match status" value="2"/>
</dbReference>
<accession>A0AAN7SCE6</accession>
<proteinExistence type="inferred from homology"/>
<gene>
    <name evidence="12" type="ORF">RN001_013472</name>
</gene>
<feature type="transmembrane region" description="Helical" evidence="11">
    <location>
        <begin position="65"/>
        <end position="88"/>
    </location>
</feature>
<dbReference type="PANTHER" id="PTHR45624:SF4">
    <property type="entry name" value="CONGESTED-LIKE TRACHEA PROTEIN-RELATED"/>
    <property type="match status" value="1"/>
</dbReference>
<evidence type="ECO:0000256" key="2">
    <source>
        <dbReference type="ARBA" id="ARBA00006375"/>
    </source>
</evidence>
<keyword evidence="5" id="KW-0677">Repeat</keyword>
<dbReference type="GO" id="GO:0031966">
    <property type="term" value="C:mitochondrial membrane"/>
    <property type="evidence" value="ECO:0007669"/>
    <property type="project" value="UniProtKB-SubCell"/>
</dbReference>
<dbReference type="InterPro" id="IPR050567">
    <property type="entry name" value="Mitochondrial_Carrier"/>
</dbReference>
<evidence type="ECO:0000256" key="7">
    <source>
        <dbReference type="ARBA" id="ARBA00023128"/>
    </source>
</evidence>
<feature type="transmembrane region" description="Helical" evidence="11">
    <location>
        <begin position="6"/>
        <end position="26"/>
    </location>
</feature>
<keyword evidence="13" id="KW-1185">Reference proteome</keyword>
<sequence length="288" mass="31066">MPDNQLEYLICGAFGGICTVLVGHPLDTVKVRLQTMPKPAPGQPPLYTGTLDCIKKTIAKEGFFGLYKGIGAPLVSMPPIFAISFMGYGLGKLMFASPNGKLTMTQDFLSGGVAGFFSTMFMAPGERIKCLLQVQESSGKKLYNGSLDCAIKLYKEGGIRNIYKGTLATLMRDVPASGLYYLTYNQFKMYCTDDGKKDMGILLTVIGGGLAGMSNWIIGMPADVIKSRLQTSAGSASVLVVLKDVIKQDGPFGLYKGITPVLIRAFPANAACFVGFEICKKMLRYFTS</sequence>
<evidence type="ECO:0008006" key="14">
    <source>
        <dbReference type="Google" id="ProtNLM"/>
    </source>
</evidence>
<dbReference type="InterPro" id="IPR018108">
    <property type="entry name" value="MCP_transmembrane"/>
</dbReference>
<dbReference type="GO" id="GO:0006839">
    <property type="term" value="P:mitochondrial transport"/>
    <property type="evidence" value="ECO:0007669"/>
    <property type="project" value="TreeGrafter"/>
</dbReference>
<evidence type="ECO:0000256" key="4">
    <source>
        <dbReference type="ARBA" id="ARBA00022692"/>
    </source>
</evidence>
<dbReference type="Pfam" id="PF00153">
    <property type="entry name" value="Mito_carr"/>
    <property type="match status" value="3"/>
</dbReference>
<dbReference type="Proteomes" id="UP001353858">
    <property type="component" value="Unassembled WGS sequence"/>
</dbReference>
<comment type="caution">
    <text evidence="12">The sequence shown here is derived from an EMBL/GenBank/DDBJ whole genome shotgun (WGS) entry which is preliminary data.</text>
</comment>
<name>A0AAN7SCE6_9COLE</name>
<dbReference type="InterPro" id="IPR023395">
    <property type="entry name" value="MCP_dom_sf"/>
</dbReference>
<evidence type="ECO:0000256" key="5">
    <source>
        <dbReference type="ARBA" id="ARBA00022737"/>
    </source>
</evidence>
<keyword evidence="7" id="KW-0496">Mitochondrion</keyword>
<dbReference type="PANTHER" id="PTHR45624">
    <property type="entry name" value="MITOCHONDRIAL BASIC AMINO ACIDS TRANSPORTER-RELATED"/>
    <property type="match status" value="1"/>
</dbReference>
<protein>
    <recommendedName>
        <fullName evidence="14">Congested-like trachea protein</fullName>
    </recommendedName>
</protein>
<evidence type="ECO:0000256" key="8">
    <source>
        <dbReference type="ARBA" id="ARBA00023136"/>
    </source>
</evidence>
<comment type="subcellular location">
    <subcellularLocation>
        <location evidence="1">Mitochondrion membrane</location>
        <topology evidence="1">Multi-pass membrane protein</topology>
    </subcellularLocation>
</comment>
<evidence type="ECO:0000256" key="3">
    <source>
        <dbReference type="ARBA" id="ARBA00022448"/>
    </source>
</evidence>
<organism evidence="12 13">
    <name type="scientific">Aquatica leii</name>
    <dbReference type="NCBI Taxonomy" id="1421715"/>
    <lineage>
        <taxon>Eukaryota</taxon>
        <taxon>Metazoa</taxon>
        <taxon>Ecdysozoa</taxon>
        <taxon>Arthropoda</taxon>
        <taxon>Hexapoda</taxon>
        <taxon>Insecta</taxon>
        <taxon>Pterygota</taxon>
        <taxon>Neoptera</taxon>
        <taxon>Endopterygota</taxon>
        <taxon>Coleoptera</taxon>
        <taxon>Polyphaga</taxon>
        <taxon>Elateriformia</taxon>
        <taxon>Elateroidea</taxon>
        <taxon>Lampyridae</taxon>
        <taxon>Luciolinae</taxon>
        <taxon>Aquatica</taxon>
    </lineage>
</organism>
<keyword evidence="3 10" id="KW-0813">Transport</keyword>
<reference evidence="13" key="1">
    <citation type="submission" date="2023-01" db="EMBL/GenBank/DDBJ databases">
        <title>Key to firefly adult light organ development and bioluminescence: homeobox transcription factors regulate luciferase expression and transportation to peroxisome.</title>
        <authorList>
            <person name="Fu X."/>
        </authorList>
    </citation>
    <scope>NUCLEOTIDE SEQUENCE [LARGE SCALE GENOMIC DNA]</scope>
</reference>
<evidence type="ECO:0000256" key="10">
    <source>
        <dbReference type="RuleBase" id="RU000488"/>
    </source>
</evidence>
<evidence type="ECO:0000313" key="12">
    <source>
        <dbReference type="EMBL" id="KAK4874112.1"/>
    </source>
</evidence>
<evidence type="ECO:0000256" key="6">
    <source>
        <dbReference type="ARBA" id="ARBA00022989"/>
    </source>
</evidence>
<feature type="repeat" description="Solcar" evidence="9">
    <location>
        <begin position="3"/>
        <end position="94"/>
    </location>
</feature>
<dbReference type="InterPro" id="IPR002067">
    <property type="entry name" value="MCP"/>
</dbReference>
<feature type="repeat" description="Solcar" evidence="9">
    <location>
        <begin position="102"/>
        <end position="190"/>
    </location>
</feature>
<feature type="repeat" description="Solcar" evidence="9">
    <location>
        <begin position="199"/>
        <end position="282"/>
    </location>
</feature>
<dbReference type="AlphaFoldDB" id="A0AAN7SCE6"/>
<evidence type="ECO:0000256" key="1">
    <source>
        <dbReference type="ARBA" id="ARBA00004225"/>
    </source>
</evidence>
<dbReference type="GO" id="GO:0015227">
    <property type="term" value="F:O-acyl-L-carnitine transmembrane transporter activity"/>
    <property type="evidence" value="ECO:0007669"/>
    <property type="project" value="TreeGrafter"/>
</dbReference>
<evidence type="ECO:0000256" key="11">
    <source>
        <dbReference type="SAM" id="Phobius"/>
    </source>
</evidence>
<dbReference type="EMBL" id="JARPUR010000006">
    <property type="protein sequence ID" value="KAK4874112.1"/>
    <property type="molecule type" value="Genomic_DNA"/>
</dbReference>
<feature type="transmembrane region" description="Helical" evidence="11">
    <location>
        <begin position="199"/>
        <end position="218"/>
    </location>
</feature>
<dbReference type="GO" id="GO:1902603">
    <property type="term" value="P:carnitine transmembrane transport"/>
    <property type="evidence" value="ECO:0007669"/>
    <property type="project" value="TreeGrafter"/>
</dbReference>
<dbReference type="PRINTS" id="PR00926">
    <property type="entry name" value="MITOCARRIER"/>
</dbReference>
<comment type="similarity">
    <text evidence="2 10">Belongs to the mitochondrial carrier (TC 2.A.29) family.</text>
</comment>
<keyword evidence="6 11" id="KW-1133">Transmembrane helix</keyword>
<dbReference type="PROSITE" id="PS50920">
    <property type="entry name" value="SOLCAR"/>
    <property type="match status" value="3"/>
</dbReference>
<keyword evidence="4 9" id="KW-0812">Transmembrane</keyword>
<keyword evidence="8 9" id="KW-0472">Membrane</keyword>
<evidence type="ECO:0000256" key="9">
    <source>
        <dbReference type="PROSITE-ProRule" id="PRU00282"/>
    </source>
</evidence>